<protein>
    <submittedName>
        <fullName evidence="1">Uncharacterized protein</fullName>
    </submittedName>
</protein>
<accession>A0ABP6X0U0</accession>
<comment type="caution">
    <text evidence="1">The sequence shown here is derived from an EMBL/GenBank/DDBJ whole genome shotgun (WGS) entry which is preliminary data.</text>
</comment>
<dbReference type="EMBL" id="BAABCY010000016">
    <property type="protein sequence ID" value="GAA3557101.1"/>
    <property type="molecule type" value="Genomic_DNA"/>
</dbReference>
<organism evidence="1 2">
    <name type="scientific">Snuella lapsa</name>
    <dbReference type="NCBI Taxonomy" id="870481"/>
    <lineage>
        <taxon>Bacteria</taxon>
        <taxon>Pseudomonadati</taxon>
        <taxon>Bacteroidota</taxon>
        <taxon>Flavobacteriia</taxon>
        <taxon>Flavobacteriales</taxon>
        <taxon>Flavobacteriaceae</taxon>
        <taxon>Snuella</taxon>
    </lineage>
</organism>
<gene>
    <name evidence="1" type="ORF">GCM10022395_05520</name>
</gene>
<name>A0ABP6X0U0_9FLAO</name>
<dbReference type="Proteomes" id="UP001500954">
    <property type="component" value="Unassembled WGS sequence"/>
</dbReference>
<proteinExistence type="predicted"/>
<reference evidence="2" key="1">
    <citation type="journal article" date="2019" name="Int. J. Syst. Evol. Microbiol.">
        <title>The Global Catalogue of Microorganisms (GCM) 10K type strain sequencing project: providing services to taxonomists for standard genome sequencing and annotation.</title>
        <authorList>
            <consortium name="The Broad Institute Genomics Platform"/>
            <consortium name="The Broad Institute Genome Sequencing Center for Infectious Disease"/>
            <person name="Wu L."/>
            <person name="Ma J."/>
        </authorList>
    </citation>
    <scope>NUCLEOTIDE SEQUENCE [LARGE SCALE GENOMIC DNA]</scope>
    <source>
        <strain evidence="2">JCM 17111</strain>
    </source>
</reference>
<evidence type="ECO:0000313" key="1">
    <source>
        <dbReference type="EMBL" id="GAA3557101.1"/>
    </source>
</evidence>
<evidence type="ECO:0000313" key="2">
    <source>
        <dbReference type="Proteomes" id="UP001500954"/>
    </source>
</evidence>
<keyword evidence="2" id="KW-1185">Reference proteome</keyword>
<sequence length="60" mass="6696">MKAVLRSEAAKFDSVNFSFIKPNAESTSFDIFNASIAMNIKYIRLIIFCLGDKFPAAMSN</sequence>